<comment type="caution">
    <text evidence="2">The sequence shown here is derived from an EMBL/GenBank/DDBJ whole genome shotgun (WGS) entry which is preliminary data.</text>
</comment>
<evidence type="ECO:0000256" key="1">
    <source>
        <dbReference type="SAM" id="MobiDB-lite"/>
    </source>
</evidence>
<name>A0ABV7DZC8_9RHOB</name>
<reference evidence="3" key="1">
    <citation type="journal article" date="2019" name="Int. J. Syst. Evol. Microbiol.">
        <title>The Global Catalogue of Microorganisms (GCM) 10K type strain sequencing project: providing services to taxonomists for standard genome sequencing and annotation.</title>
        <authorList>
            <consortium name="The Broad Institute Genomics Platform"/>
            <consortium name="The Broad Institute Genome Sequencing Center for Infectious Disease"/>
            <person name="Wu L."/>
            <person name="Ma J."/>
        </authorList>
    </citation>
    <scope>NUCLEOTIDE SEQUENCE [LARGE SCALE GENOMIC DNA]</scope>
    <source>
        <strain evidence="3">KCTC 62102</strain>
    </source>
</reference>
<keyword evidence="3" id="KW-1185">Reference proteome</keyword>
<gene>
    <name evidence="2" type="ORF">ACFOD6_17480</name>
</gene>
<dbReference type="Pfam" id="PF10116">
    <property type="entry name" value="Host_attach"/>
    <property type="match status" value="1"/>
</dbReference>
<feature type="region of interest" description="Disordered" evidence="1">
    <location>
        <begin position="31"/>
        <end position="69"/>
    </location>
</feature>
<dbReference type="EMBL" id="JBHRSM010000026">
    <property type="protein sequence ID" value="MFC3087844.1"/>
    <property type="molecule type" value="Genomic_DNA"/>
</dbReference>
<organism evidence="2 3">
    <name type="scientific">Tabrizicola soli</name>
    <dbReference type="NCBI Taxonomy" id="2185115"/>
    <lineage>
        <taxon>Bacteria</taxon>
        <taxon>Pseudomonadati</taxon>
        <taxon>Pseudomonadota</taxon>
        <taxon>Alphaproteobacteria</taxon>
        <taxon>Rhodobacterales</taxon>
        <taxon>Paracoccaceae</taxon>
        <taxon>Tabrizicola</taxon>
    </lineage>
</organism>
<sequence>MKPTQTLYLLAADRDFRLLRGARSELAEIAHRKADDYPDVHGRDAPPPSRGQSGGISFNTTEPGAHEAEERRRFACYALEALEKEWAKGKADRIVIAAGPRMLGELRDQLPKALAAHVAAEMPKDLIRVAVHDLPTHFADLPGELSGD</sequence>
<evidence type="ECO:0000313" key="2">
    <source>
        <dbReference type="EMBL" id="MFC3087844.1"/>
    </source>
</evidence>
<protein>
    <submittedName>
        <fullName evidence="2">Host attachment protein</fullName>
    </submittedName>
</protein>
<dbReference type="RefSeq" id="WP_197642076.1">
    <property type="nucleotide sequence ID" value="NZ_JAEACP010000003.1"/>
</dbReference>
<accession>A0ABV7DZC8</accession>
<feature type="compositionally biased region" description="Basic and acidic residues" evidence="1">
    <location>
        <begin position="31"/>
        <end position="44"/>
    </location>
</feature>
<dbReference type="Proteomes" id="UP001595445">
    <property type="component" value="Unassembled WGS sequence"/>
</dbReference>
<evidence type="ECO:0000313" key="3">
    <source>
        <dbReference type="Proteomes" id="UP001595445"/>
    </source>
</evidence>
<dbReference type="InterPro" id="IPR019291">
    <property type="entry name" value="Host_attachment_protein"/>
</dbReference>
<proteinExistence type="predicted"/>